<dbReference type="Proteomes" id="UP001468798">
    <property type="component" value="Unassembled WGS sequence"/>
</dbReference>
<keyword evidence="1" id="KW-0732">Signal</keyword>
<reference evidence="2 3" key="1">
    <citation type="submission" date="2024-03" db="EMBL/GenBank/DDBJ databases">
        <title>Two novel species of the genus Flavobacterium exhibiting potentially degradation of complex polysaccharides.</title>
        <authorList>
            <person name="Lian X."/>
        </authorList>
    </citation>
    <scope>NUCLEOTIDE SEQUENCE [LARGE SCALE GENOMIC DNA]</scope>
    <source>
        <strain evidence="2 3">N6</strain>
    </source>
</reference>
<feature type="chain" id="PRO_5046946253" description="Lipoprotein" evidence="1">
    <location>
        <begin position="20"/>
        <end position="130"/>
    </location>
</feature>
<name>A0ABU9NNK1_9FLAO</name>
<sequence>MKKITFMLLAMCSTLLSCSNDDSTTQEEDYAALKIMYDEIISLSLIKSLPCTNPEEWAFKGIGTKPCGGVDSYIPYAKGINITVFETKIKAYNNAVEAFNKKWELISTCEVTSMPKAVTCVEGKPALIYQ</sequence>
<feature type="signal peptide" evidence="1">
    <location>
        <begin position="1"/>
        <end position="19"/>
    </location>
</feature>
<evidence type="ECO:0008006" key="4">
    <source>
        <dbReference type="Google" id="ProtNLM"/>
    </source>
</evidence>
<evidence type="ECO:0000313" key="2">
    <source>
        <dbReference type="EMBL" id="MEM0576869.1"/>
    </source>
</evidence>
<dbReference type="PROSITE" id="PS51257">
    <property type="entry name" value="PROKAR_LIPOPROTEIN"/>
    <property type="match status" value="1"/>
</dbReference>
<gene>
    <name evidence="2" type="ORF">WFZ86_10200</name>
</gene>
<proteinExistence type="predicted"/>
<protein>
    <recommendedName>
        <fullName evidence="4">Lipoprotein</fullName>
    </recommendedName>
</protein>
<comment type="caution">
    <text evidence="2">The sequence shown here is derived from an EMBL/GenBank/DDBJ whole genome shotgun (WGS) entry which is preliminary data.</text>
</comment>
<evidence type="ECO:0000256" key="1">
    <source>
        <dbReference type="SAM" id="SignalP"/>
    </source>
</evidence>
<evidence type="ECO:0000313" key="3">
    <source>
        <dbReference type="Proteomes" id="UP001468798"/>
    </source>
</evidence>
<dbReference type="EMBL" id="JBCGDP010000008">
    <property type="protein sequence ID" value="MEM0576869.1"/>
    <property type="molecule type" value="Genomic_DNA"/>
</dbReference>
<accession>A0ABU9NNK1</accession>
<organism evidence="2 3">
    <name type="scientific">Flavobacterium polysaccharolyticum</name>
    <dbReference type="NCBI Taxonomy" id="3133148"/>
    <lineage>
        <taxon>Bacteria</taxon>
        <taxon>Pseudomonadati</taxon>
        <taxon>Bacteroidota</taxon>
        <taxon>Flavobacteriia</taxon>
        <taxon>Flavobacteriales</taxon>
        <taxon>Flavobacteriaceae</taxon>
        <taxon>Flavobacterium</taxon>
    </lineage>
</organism>
<dbReference type="RefSeq" id="WP_342691844.1">
    <property type="nucleotide sequence ID" value="NZ_JBCGDP010000008.1"/>
</dbReference>
<keyword evidence="3" id="KW-1185">Reference proteome</keyword>